<keyword evidence="5" id="KW-0378">Hydrolase</keyword>
<dbReference type="AlphaFoldDB" id="A0A9Q0GAR0"/>
<dbReference type="EC" id="3.2.1.39" evidence="3"/>
<gene>
    <name evidence="11" type="ORF">Tsubulata_013048</name>
</gene>
<dbReference type="EMBL" id="JAKUCV010001648">
    <property type="protein sequence ID" value="KAJ4845525.1"/>
    <property type="molecule type" value="Genomic_DNA"/>
</dbReference>
<evidence type="ECO:0000256" key="1">
    <source>
        <dbReference type="ARBA" id="ARBA00000382"/>
    </source>
</evidence>
<reference evidence="11" key="1">
    <citation type="submission" date="2022-02" db="EMBL/GenBank/DDBJ databases">
        <authorList>
            <person name="Henning P.M."/>
            <person name="McCubbin A.G."/>
            <person name="Shore J.S."/>
        </authorList>
    </citation>
    <scope>NUCLEOTIDE SEQUENCE</scope>
    <source>
        <strain evidence="11">F60SS</strain>
        <tissue evidence="11">Leaves</tissue>
    </source>
</reference>
<evidence type="ECO:0000256" key="4">
    <source>
        <dbReference type="ARBA" id="ARBA00022729"/>
    </source>
</evidence>
<comment type="catalytic activity">
    <reaction evidence="1">
        <text>Hydrolysis of (1-&gt;3)-beta-D-glucosidic linkages in (1-&gt;3)-beta-D-glucans.</text>
        <dbReference type="EC" id="3.2.1.39"/>
    </reaction>
</comment>
<proteinExistence type="inferred from homology"/>
<dbReference type="PANTHER" id="PTHR32227">
    <property type="entry name" value="GLUCAN ENDO-1,3-BETA-GLUCOSIDASE BG1-RELATED-RELATED"/>
    <property type="match status" value="1"/>
</dbReference>
<reference evidence="11" key="2">
    <citation type="journal article" date="2023" name="Plants (Basel)">
        <title>Annotation of the Turnera subulata (Passifloraceae) Draft Genome Reveals the S-Locus Evolved after the Divergence of Turneroideae from Passifloroideae in a Stepwise Manner.</title>
        <authorList>
            <person name="Henning P.M."/>
            <person name="Roalson E.H."/>
            <person name="Mir W."/>
            <person name="McCubbin A.G."/>
            <person name="Shore J.S."/>
        </authorList>
    </citation>
    <scope>NUCLEOTIDE SEQUENCE</scope>
    <source>
        <strain evidence="11">F60SS</strain>
    </source>
</reference>
<keyword evidence="10" id="KW-0812">Transmembrane</keyword>
<keyword evidence="4" id="KW-0732">Signal</keyword>
<evidence type="ECO:0000256" key="10">
    <source>
        <dbReference type="SAM" id="Phobius"/>
    </source>
</evidence>
<evidence type="ECO:0000256" key="6">
    <source>
        <dbReference type="ARBA" id="ARBA00023295"/>
    </source>
</evidence>
<dbReference type="SUPFAM" id="SSF51445">
    <property type="entry name" value="(Trans)glycosidases"/>
    <property type="match status" value="1"/>
</dbReference>
<evidence type="ECO:0000256" key="8">
    <source>
        <dbReference type="ARBA" id="ARBA00033417"/>
    </source>
</evidence>
<dbReference type="GO" id="GO:0005975">
    <property type="term" value="P:carbohydrate metabolic process"/>
    <property type="evidence" value="ECO:0007669"/>
    <property type="project" value="InterPro"/>
</dbReference>
<accession>A0A9Q0GAR0</accession>
<evidence type="ECO:0000256" key="9">
    <source>
        <dbReference type="RuleBase" id="RU004335"/>
    </source>
</evidence>
<evidence type="ECO:0000313" key="11">
    <source>
        <dbReference type="EMBL" id="KAJ4845525.1"/>
    </source>
</evidence>
<name>A0A9Q0GAR0_9ROSI</name>
<dbReference type="InterPro" id="IPR000490">
    <property type="entry name" value="Glyco_hydro_17"/>
</dbReference>
<keyword evidence="10" id="KW-0472">Membrane</keyword>
<dbReference type="OrthoDB" id="666604at2759"/>
<dbReference type="Gene3D" id="3.20.20.80">
    <property type="entry name" value="Glycosidases"/>
    <property type="match status" value="1"/>
</dbReference>
<evidence type="ECO:0000256" key="2">
    <source>
        <dbReference type="ARBA" id="ARBA00008773"/>
    </source>
</evidence>
<dbReference type="FunFam" id="3.20.20.80:FF:000005">
    <property type="entry name" value="Glucan endo-1,3-beta-glucosidase 14"/>
    <property type="match status" value="1"/>
</dbReference>
<keyword evidence="12" id="KW-1185">Reference proteome</keyword>
<organism evidence="11 12">
    <name type="scientific">Turnera subulata</name>
    <dbReference type="NCBI Taxonomy" id="218843"/>
    <lineage>
        <taxon>Eukaryota</taxon>
        <taxon>Viridiplantae</taxon>
        <taxon>Streptophyta</taxon>
        <taxon>Embryophyta</taxon>
        <taxon>Tracheophyta</taxon>
        <taxon>Spermatophyta</taxon>
        <taxon>Magnoliopsida</taxon>
        <taxon>eudicotyledons</taxon>
        <taxon>Gunneridae</taxon>
        <taxon>Pentapetalae</taxon>
        <taxon>rosids</taxon>
        <taxon>fabids</taxon>
        <taxon>Malpighiales</taxon>
        <taxon>Passifloraceae</taxon>
        <taxon>Turnera</taxon>
    </lineage>
</organism>
<dbReference type="Pfam" id="PF00332">
    <property type="entry name" value="Glyco_hydro_17"/>
    <property type="match status" value="1"/>
</dbReference>
<dbReference type="InterPro" id="IPR044965">
    <property type="entry name" value="Glyco_hydro_17_plant"/>
</dbReference>
<comment type="similarity">
    <text evidence="2 9">Belongs to the glycosyl hydrolase 17 family.</text>
</comment>
<evidence type="ECO:0000256" key="3">
    <source>
        <dbReference type="ARBA" id="ARBA00012780"/>
    </source>
</evidence>
<keyword evidence="6" id="KW-0326">Glycosidase</keyword>
<sequence>MEYTFPDNHHLRINLMGFFPFFIWLLLIFSVISSSGLTADAFTGTYGVNYGRIADNLPSPRSVVTLLKAAKIKNIRIYDADHEVLKAFHGSGIEIIVGLGNEYLSDISVGEDRAMNWVKENVQPFLPGTRIVGIAVGNEILGGDNHELWEVLLPAAKNVYSALQRLDLTKVVQVSSPHSEAVFANSYPPSACVFKEDVLLYMRPLLQFFWQIGSPFYINAYPFLAYKSDPEHIDINYALFKSNPGIVDVKTNLHYDNMFDAQVDAAYAALEKAGFPKMEVIVSETGWASKGDENEAGATLQNAKTYNKNLRKRLLKKKGTPYRPKTPAKAYIFALFNENLKPGPTSERNFGLFKPDGSISYDIGFTGLKDSSGASSYIPFKVTGAYGWLRSSYSLVLTICGAVLLQV</sequence>
<dbReference type="Proteomes" id="UP001141552">
    <property type="component" value="Unassembled WGS sequence"/>
</dbReference>
<protein>
    <recommendedName>
        <fullName evidence="3">glucan endo-1,3-beta-D-glucosidase</fullName>
        <ecNumber evidence="3">3.2.1.39</ecNumber>
    </recommendedName>
    <alternativeName>
        <fullName evidence="7">(1-&gt;3)-beta-glucan endohydrolase</fullName>
    </alternativeName>
    <alternativeName>
        <fullName evidence="8">Beta-1,3-endoglucanase</fullName>
    </alternativeName>
</protein>
<dbReference type="GO" id="GO:0042973">
    <property type="term" value="F:glucan endo-1,3-beta-D-glucosidase activity"/>
    <property type="evidence" value="ECO:0007669"/>
    <property type="project" value="UniProtKB-EC"/>
</dbReference>
<evidence type="ECO:0000313" key="12">
    <source>
        <dbReference type="Proteomes" id="UP001141552"/>
    </source>
</evidence>
<comment type="caution">
    <text evidence="11">The sequence shown here is derived from an EMBL/GenBank/DDBJ whole genome shotgun (WGS) entry which is preliminary data.</text>
</comment>
<evidence type="ECO:0000256" key="7">
    <source>
        <dbReference type="ARBA" id="ARBA00033335"/>
    </source>
</evidence>
<evidence type="ECO:0000256" key="5">
    <source>
        <dbReference type="ARBA" id="ARBA00022801"/>
    </source>
</evidence>
<keyword evidence="10" id="KW-1133">Transmembrane helix</keyword>
<feature type="transmembrane region" description="Helical" evidence="10">
    <location>
        <begin position="12"/>
        <end position="32"/>
    </location>
</feature>
<dbReference type="InterPro" id="IPR017853">
    <property type="entry name" value="GH"/>
</dbReference>